<evidence type="ECO:0000313" key="2">
    <source>
        <dbReference type="EMBL" id="KAF2816277.1"/>
    </source>
</evidence>
<evidence type="ECO:0000256" key="1">
    <source>
        <dbReference type="SAM" id="MobiDB-lite"/>
    </source>
</evidence>
<protein>
    <submittedName>
        <fullName evidence="2 4">Uncharacterized protein</fullName>
    </submittedName>
</protein>
<feature type="region of interest" description="Disordered" evidence="1">
    <location>
        <begin position="48"/>
        <end position="112"/>
    </location>
</feature>
<gene>
    <name evidence="2 4" type="ORF">BDZ99DRAFT_132702</name>
</gene>
<dbReference type="EMBL" id="MU003693">
    <property type="protein sequence ID" value="KAF2816277.1"/>
    <property type="molecule type" value="Genomic_DNA"/>
</dbReference>
<reference evidence="2 4" key="1">
    <citation type="journal article" date="2020" name="Stud. Mycol.">
        <title>101 Dothideomycetes genomes: a test case for predicting lifestyles and emergence of pathogens.</title>
        <authorList>
            <person name="Haridas S."/>
            <person name="Albert R."/>
            <person name="Binder M."/>
            <person name="Bloem J."/>
            <person name="Labutti K."/>
            <person name="Salamov A."/>
            <person name="Andreopoulos B."/>
            <person name="Baker S."/>
            <person name="Barry K."/>
            <person name="Bills G."/>
            <person name="Bluhm B."/>
            <person name="Cannon C."/>
            <person name="Castanera R."/>
            <person name="Culley D."/>
            <person name="Daum C."/>
            <person name="Ezra D."/>
            <person name="Gonzalez J."/>
            <person name="Henrissat B."/>
            <person name="Kuo A."/>
            <person name="Liang C."/>
            <person name="Lipzen A."/>
            <person name="Lutzoni F."/>
            <person name="Magnuson J."/>
            <person name="Mondo S."/>
            <person name="Nolan M."/>
            <person name="Ohm R."/>
            <person name="Pangilinan J."/>
            <person name="Park H.-J."/>
            <person name="Ramirez L."/>
            <person name="Alfaro M."/>
            <person name="Sun H."/>
            <person name="Tritt A."/>
            <person name="Yoshinaga Y."/>
            <person name="Zwiers L.-H."/>
            <person name="Turgeon B."/>
            <person name="Goodwin S."/>
            <person name="Spatafora J."/>
            <person name="Crous P."/>
            <person name="Grigoriev I."/>
        </authorList>
    </citation>
    <scope>NUCLEOTIDE SEQUENCE</scope>
    <source>
        <strain evidence="2 4">CBS 304.34</strain>
    </source>
</reference>
<accession>A0A6A6Z7U7</accession>
<organism evidence="2">
    <name type="scientific">Mytilinidion resinicola</name>
    <dbReference type="NCBI Taxonomy" id="574789"/>
    <lineage>
        <taxon>Eukaryota</taxon>
        <taxon>Fungi</taxon>
        <taxon>Dikarya</taxon>
        <taxon>Ascomycota</taxon>
        <taxon>Pezizomycotina</taxon>
        <taxon>Dothideomycetes</taxon>
        <taxon>Pleosporomycetidae</taxon>
        <taxon>Mytilinidiales</taxon>
        <taxon>Mytilinidiaceae</taxon>
        <taxon>Mytilinidion</taxon>
    </lineage>
</organism>
<feature type="region of interest" description="Disordered" evidence="1">
    <location>
        <begin position="1"/>
        <end position="34"/>
    </location>
</feature>
<dbReference type="RefSeq" id="XP_033583241.1">
    <property type="nucleotide sequence ID" value="XM_033712626.1"/>
</dbReference>
<dbReference type="Proteomes" id="UP000504636">
    <property type="component" value="Unplaced"/>
</dbReference>
<evidence type="ECO:0000313" key="3">
    <source>
        <dbReference type="Proteomes" id="UP000504636"/>
    </source>
</evidence>
<name>A0A6A6Z7U7_9PEZI</name>
<reference evidence="4" key="3">
    <citation type="submission" date="2025-04" db="UniProtKB">
        <authorList>
            <consortium name="RefSeq"/>
        </authorList>
    </citation>
    <scope>IDENTIFICATION</scope>
    <source>
        <strain evidence="4">CBS 304.34</strain>
    </source>
</reference>
<keyword evidence="3" id="KW-1185">Reference proteome</keyword>
<evidence type="ECO:0000313" key="4">
    <source>
        <dbReference type="RefSeq" id="XP_033583241.1"/>
    </source>
</evidence>
<dbReference type="GeneID" id="54453519"/>
<reference evidence="4" key="2">
    <citation type="submission" date="2020-04" db="EMBL/GenBank/DDBJ databases">
        <authorList>
            <consortium name="NCBI Genome Project"/>
        </authorList>
    </citation>
    <scope>NUCLEOTIDE SEQUENCE</scope>
    <source>
        <strain evidence="4">CBS 304.34</strain>
    </source>
</reference>
<feature type="compositionally biased region" description="Pro residues" evidence="1">
    <location>
        <begin position="80"/>
        <end position="90"/>
    </location>
</feature>
<sequence>MGGWTWRPMTCSSQHTLRGRPRITPPKPRCSWRRPALTGHTAHLEEAPWSAGGRFERRAGRHGHALQKPRCSPPRSARPLGPPGPIPAPPLRCRTPDPAAGGFIRPRGPFCDPARRRSQQGFSFSRLQAFARTSADPFAARTRSQALDVAGRQWFRQIGPARG</sequence>
<dbReference type="AlphaFoldDB" id="A0A6A6Z7U7"/>
<proteinExistence type="predicted"/>